<dbReference type="PANTHER" id="PTHR43861">
    <property type="entry name" value="TRANS-ACONITATE 2-METHYLTRANSFERASE-RELATED"/>
    <property type="match status" value="1"/>
</dbReference>
<dbReference type="Pfam" id="PF08421">
    <property type="entry name" value="Methyltransf_13"/>
    <property type="match status" value="1"/>
</dbReference>
<comment type="caution">
    <text evidence="3">The sequence shown here is derived from an EMBL/GenBank/DDBJ whole genome shotgun (WGS) entry which is preliminary data.</text>
</comment>
<dbReference type="InterPro" id="IPR013630">
    <property type="entry name" value="Methyltransf_Zn-bd_dom_put"/>
</dbReference>
<dbReference type="Gene3D" id="6.20.50.110">
    <property type="entry name" value="Methyltransferase, zinc-binding domain"/>
    <property type="match status" value="1"/>
</dbReference>
<reference evidence="3 4" key="1">
    <citation type="submission" date="2022-01" db="EMBL/GenBank/DDBJ databases">
        <title>Maritalea mediterranea sp. nov., isolated from marine plastic residues from the Malva-rosa beach (Valencia, Spain).</title>
        <authorList>
            <person name="Vidal-Verdu A."/>
            <person name="Molina-Menor E."/>
            <person name="Pascual J."/>
            <person name="Pereto J."/>
            <person name="Porcar M."/>
        </authorList>
    </citation>
    <scope>NUCLEOTIDE SEQUENCE [LARGE SCALE GENOMIC DNA]</scope>
    <source>
        <strain evidence="3 4">P4.10X</strain>
    </source>
</reference>
<dbReference type="PANTHER" id="PTHR43861:SF5">
    <property type="entry name" value="BLL5978 PROTEIN"/>
    <property type="match status" value="1"/>
</dbReference>
<dbReference type="Proteomes" id="UP001201217">
    <property type="component" value="Unassembled WGS sequence"/>
</dbReference>
<protein>
    <submittedName>
        <fullName evidence="3">Class I SAM-dependent methyltransferase</fullName>
    </submittedName>
</protein>
<evidence type="ECO:0000259" key="2">
    <source>
        <dbReference type="Pfam" id="PF08484"/>
    </source>
</evidence>
<dbReference type="GO" id="GO:0008168">
    <property type="term" value="F:methyltransferase activity"/>
    <property type="evidence" value="ECO:0007669"/>
    <property type="project" value="UniProtKB-KW"/>
</dbReference>
<keyword evidence="4" id="KW-1185">Reference proteome</keyword>
<dbReference type="EMBL" id="JAKGTI010000001">
    <property type="protein sequence ID" value="MCF4097691.1"/>
    <property type="molecule type" value="Genomic_DNA"/>
</dbReference>
<feature type="domain" description="C-methyltransferase" evidence="2">
    <location>
        <begin position="244"/>
        <end position="402"/>
    </location>
</feature>
<proteinExistence type="predicted"/>
<dbReference type="Gene3D" id="3.40.50.150">
    <property type="entry name" value="Vaccinia Virus protein VP39"/>
    <property type="match status" value="1"/>
</dbReference>
<name>A0ABS9E4B4_9HYPH</name>
<dbReference type="InterPro" id="IPR029063">
    <property type="entry name" value="SAM-dependent_MTases_sf"/>
</dbReference>
<keyword evidence="3" id="KW-0489">Methyltransferase</keyword>
<dbReference type="Pfam" id="PF08484">
    <property type="entry name" value="Methyltransf_14"/>
    <property type="match status" value="1"/>
</dbReference>
<gene>
    <name evidence="3" type="ORF">L1I42_04240</name>
</gene>
<evidence type="ECO:0000259" key="1">
    <source>
        <dbReference type="Pfam" id="PF08421"/>
    </source>
</evidence>
<feature type="domain" description="Methyltransferase putative zinc binding" evidence="1">
    <location>
        <begin position="3"/>
        <end position="64"/>
    </location>
</feature>
<evidence type="ECO:0000313" key="3">
    <source>
        <dbReference type="EMBL" id="MCF4097691.1"/>
    </source>
</evidence>
<dbReference type="InterPro" id="IPR013691">
    <property type="entry name" value="MeTrfase_14"/>
</dbReference>
<dbReference type="RefSeq" id="WP_236113243.1">
    <property type="nucleotide sequence ID" value="NZ_JAKGTI010000001.1"/>
</dbReference>
<organism evidence="3 4">
    <name type="scientific">Maritalea mediterranea</name>
    <dbReference type="NCBI Taxonomy" id="2909667"/>
    <lineage>
        <taxon>Bacteria</taxon>
        <taxon>Pseudomonadati</taxon>
        <taxon>Pseudomonadota</taxon>
        <taxon>Alphaproteobacteria</taxon>
        <taxon>Hyphomicrobiales</taxon>
        <taxon>Devosiaceae</taxon>
        <taxon>Maritalea</taxon>
    </lineage>
</organism>
<dbReference type="GO" id="GO:0032259">
    <property type="term" value="P:methylation"/>
    <property type="evidence" value="ECO:0007669"/>
    <property type="project" value="UniProtKB-KW"/>
</dbReference>
<dbReference type="Gene3D" id="3.40.50.720">
    <property type="entry name" value="NAD(P)-binding Rossmann-like Domain"/>
    <property type="match status" value="1"/>
</dbReference>
<accession>A0ABS9E4B4</accession>
<dbReference type="Pfam" id="PF13489">
    <property type="entry name" value="Methyltransf_23"/>
    <property type="match status" value="1"/>
</dbReference>
<keyword evidence="3" id="KW-0808">Transferase</keyword>
<dbReference type="SUPFAM" id="SSF53335">
    <property type="entry name" value="S-adenosyl-L-methionine-dependent methyltransferases"/>
    <property type="match status" value="1"/>
</dbReference>
<sequence>MKCRHCGTTLKHRVLDLGDMPPSNAYIRPDELEQFEPKLPLKVNVCHQCFLVQTEDFTRADALFTPDYAYFSSTSQSWLKHAATFSRQAIDRFGLSETSFVVELASNDGYLLRNFSAAHIPCLGVEPTKATADAAEHLGIPQWRDFFGLMVSDEIKSTHGRADLIIGNNVLAHVPDINDFVAGAAHLLKPGGTISFEFPHLLNLLRECQFDTIYHEHFSYLSLIAVRAIAIQTDLKIIDVAQLPTHGGSLRVFLAHAHDPRAPSGNVGAVLQKEINFGLMNLSTYKNLQPEVDRIKDELVQYLADAKRAGKSIWGYGAAAKGNTLLNYAKIKPDLVPMIADAAPSKQGKYMPGSHIPIVSPPELIKAQPDVILILPWNIAPEIMQNLQPELRVGTEFAWAIPRLTTKQI</sequence>
<dbReference type="InterPro" id="IPR038576">
    <property type="entry name" value="Methyltransf_Zn-bd_dom_put_sf"/>
</dbReference>
<evidence type="ECO:0000313" key="4">
    <source>
        <dbReference type="Proteomes" id="UP001201217"/>
    </source>
</evidence>